<evidence type="ECO:0000313" key="9">
    <source>
        <dbReference type="Proteomes" id="UP000243342"/>
    </source>
</evidence>
<dbReference type="Proteomes" id="UP000243342">
    <property type="component" value="Unassembled WGS sequence"/>
</dbReference>
<dbReference type="PANTHER" id="PTHR11079:SF162">
    <property type="entry name" value="RIBOFLAVIN BIOSYNTHESIS PROTEIN PYRD, CHLOROPLASTIC"/>
    <property type="match status" value="1"/>
</dbReference>
<feature type="domain" description="CMP/dCMP-type deaminase" evidence="7">
    <location>
        <begin position="410"/>
        <end position="532"/>
    </location>
</feature>
<dbReference type="Gene3D" id="3.40.140.10">
    <property type="entry name" value="Cytidine Deaminase, domain 2"/>
    <property type="match status" value="1"/>
</dbReference>
<dbReference type="EMBL" id="MLCF01000141">
    <property type="protein sequence ID" value="OIV35629.1"/>
    <property type="molecule type" value="Genomic_DNA"/>
</dbReference>
<comment type="caution">
    <text evidence="8">The sequence shown here is derived from an EMBL/GenBank/DDBJ whole genome shotgun (WGS) entry which is preliminary data.</text>
</comment>
<dbReference type="UniPathway" id="UPA00275">
    <property type="reaction ID" value="UER00401"/>
</dbReference>
<dbReference type="SUPFAM" id="SSF48452">
    <property type="entry name" value="TPR-like"/>
    <property type="match status" value="1"/>
</dbReference>
<proteinExistence type="predicted"/>
<sequence length="703" mass="75670">MPNPPRPLTPERSAADWFGAELQHWRERRGLTQEQLGARVHVSGSLIGKIEKRDRRCPPDLPKRLDEALATGGVLTRGHVMVQAETDRHGPVPAPAPSARRPAASPDQIDDVLVHLTDMWHMLVRSDNLFGPVHALSGVLSQLNVLNYLLDHSPTQRRAEVLGLAACYAESAAWLHEDCADQQAAARWTRQAMEWSLEAGDDTMTAWTLFRRAQQATEAGKAAQTLSLSGAVLRYEVIITPQMRAAALQQQAHGHALEGDERACLALLDQADAYAARPETSGDGRSGHGDFATPAYLEAQRAHCWMLLNRPDKAAPLLSAALPSLPEIYQRDRALTQARLATAYARTRRFDEAAEHASSALALARGAGSIRTVNETIGAIEAMRPAAGHPPVSKLLASLQQLTEADMATPTELAAMRRAITISASGLGTTSPNPPVGCVILDRDGRNVGEGYHLRKGESHAEVNALTAAGDRAAGGTAVVTLEPCNHIGRTPACRQALIDAKIARVLIAVMDPTSRAEGGAQRLRDAGIDVETDVLHDEAMLVLGPWHASITHGRPYLHWIHEDGDVLSPPPSPHYLADVAAQYSTHDLVLTGPRATPAEGTPRGHGSDVFHVPEEPPTRDVNAAIEKLSATGARTVLLVGGDSDLAENLLEKGLLDAVTIYYPVGPASCDLLEIDFLPRGFTLTSATRVGDQLRVTARRRRA</sequence>
<feature type="compositionally biased region" description="Basic and acidic residues" evidence="5">
    <location>
        <begin position="606"/>
        <end position="617"/>
    </location>
</feature>
<evidence type="ECO:0000256" key="4">
    <source>
        <dbReference type="ARBA" id="ARBA00022833"/>
    </source>
</evidence>
<keyword evidence="9" id="KW-1185">Reference proteome</keyword>
<evidence type="ECO:0000313" key="8">
    <source>
        <dbReference type="EMBL" id="OIV35629.1"/>
    </source>
</evidence>
<dbReference type="EC" id="3.5.4.26" evidence="2"/>
<dbReference type="InterPro" id="IPR001387">
    <property type="entry name" value="Cro/C1-type_HTH"/>
</dbReference>
<dbReference type="GO" id="GO:0008835">
    <property type="term" value="F:diaminohydroxyphosphoribosylaminopyrimidine deaminase activity"/>
    <property type="evidence" value="ECO:0007669"/>
    <property type="project" value="UniProtKB-EC"/>
</dbReference>
<evidence type="ECO:0000259" key="6">
    <source>
        <dbReference type="PROSITE" id="PS50943"/>
    </source>
</evidence>
<comment type="pathway">
    <text evidence="1">Cofactor biosynthesis; riboflavin biosynthesis; 5-amino-6-(D-ribitylamino)uracil from GTP: step 2/4.</text>
</comment>
<dbReference type="InterPro" id="IPR024072">
    <property type="entry name" value="DHFR-like_dom_sf"/>
</dbReference>
<dbReference type="NCBIfam" id="TIGR00326">
    <property type="entry name" value="eubact_ribD"/>
    <property type="match status" value="1"/>
</dbReference>
<dbReference type="CDD" id="cd01284">
    <property type="entry name" value="Riboflavin_deaminase-reductase"/>
    <property type="match status" value="1"/>
</dbReference>
<dbReference type="InterPro" id="IPR011990">
    <property type="entry name" value="TPR-like_helical_dom_sf"/>
</dbReference>
<evidence type="ECO:0000256" key="2">
    <source>
        <dbReference type="ARBA" id="ARBA00012766"/>
    </source>
</evidence>
<dbReference type="InterPro" id="IPR004794">
    <property type="entry name" value="Eubact_RibD"/>
</dbReference>
<dbReference type="PANTHER" id="PTHR11079">
    <property type="entry name" value="CYTOSINE DEAMINASE FAMILY MEMBER"/>
    <property type="match status" value="1"/>
</dbReference>
<keyword evidence="3" id="KW-0479">Metal-binding</keyword>
<dbReference type="RefSeq" id="WP_071658413.1">
    <property type="nucleotide sequence ID" value="NZ_MLCF01000141.1"/>
</dbReference>
<dbReference type="PROSITE" id="PS00903">
    <property type="entry name" value="CYT_DCMP_DEAMINASES_1"/>
    <property type="match status" value="1"/>
</dbReference>
<dbReference type="SUPFAM" id="SSF53597">
    <property type="entry name" value="Dihydrofolate reductase-like"/>
    <property type="match status" value="1"/>
</dbReference>
<reference evidence="8 9" key="1">
    <citation type="submission" date="2016-10" db="EMBL/GenBank/DDBJ databases">
        <title>Genome sequence of Streptomyces gilvigriseus MUSC 26.</title>
        <authorList>
            <person name="Lee L.-H."/>
            <person name="Ser H.-L."/>
        </authorList>
    </citation>
    <scope>NUCLEOTIDE SEQUENCE [LARGE SCALE GENOMIC DNA]</scope>
    <source>
        <strain evidence="8 9">MUSC 26</strain>
    </source>
</reference>
<evidence type="ECO:0000256" key="5">
    <source>
        <dbReference type="SAM" id="MobiDB-lite"/>
    </source>
</evidence>
<dbReference type="SMART" id="SM00530">
    <property type="entry name" value="HTH_XRE"/>
    <property type="match status" value="1"/>
</dbReference>
<dbReference type="GO" id="GO:0003677">
    <property type="term" value="F:DNA binding"/>
    <property type="evidence" value="ECO:0007669"/>
    <property type="project" value="InterPro"/>
</dbReference>
<dbReference type="PROSITE" id="PS50943">
    <property type="entry name" value="HTH_CROC1"/>
    <property type="match status" value="1"/>
</dbReference>
<dbReference type="GO" id="GO:0009231">
    <property type="term" value="P:riboflavin biosynthetic process"/>
    <property type="evidence" value="ECO:0007669"/>
    <property type="project" value="UniProtKB-UniPathway"/>
</dbReference>
<dbReference type="SUPFAM" id="SSF47413">
    <property type="entry name" value="lambda repressor-like DNA-binding domains"/>
    <property type="match status" value="1"/>
</dbReference>
<accession>A0A1J7BAK3</accession>
<evidence type="ECO:0000256" key="3">
    <source>
        <dbReference type="ARBA" id="ARBA00022723"/>
    </source>
</evidence>
<dbReference type="CDD" id="cd00093">
    <property type="entry name" value="HTH_XRE"/>
    <property type="match status" value="1"/>
</dbReference>
<dbReference type="Gene3D" id="1.10.260.40">
    <property type="entry name" value="lambda repressor-like DNA-binding domains"/>
    <property type="match status" value="1"/>
</dbReference>
<protein>
    <recommendedName>
        <fullName evidence="2">diaminohydroxyphosphoribosylaminopyrimidine deaminase</fullName>
        <ecNumber evidence="2">3.5.4.26</ecNumber>
    </recommendedName>
</protein>
<keyword evidence="4" id="KW-0862">Zinc</keyword>
<evidence type="ECO:0000259" key="7">
    <source>
        <dbReference type="PROSITE" id="PS51747"/>
    </source>
</evidence>
<dbReference type="Pfam" id="PF13560">
    <property type="entry name" value="HTH_31"/>
    <property type="match status" value="1"/>
</dbReference>
<dbReference type="Pfam" id="PF00383">
    <property type="entry name" value="dCMP_cyt_deam_1"/>
    <property type="match status" value="1"/>
</dbReference>
<dbReference type="SUPFAM" id="SSF53927">
    <property type="entry name" value="Cytidine deaminase-like"/>
    <property type="match status" value="1"/>
</dbReference>
<gene>
    <name evidence="8" type="ORF">BIV57_20565</name>
</gene>
<dbReference type="STRING" id="1428644.BIV57_20565"/>
<dbReference type="InterPro" id="IPR016193">
    <property type="entry name" value="Cytidine_deaminase-like"/>
</dbReference>
<dbReference type="PROSITE" id="PS51747">
    <property type="entry name" value="CYT_DCMP_DEAMINASES_2"/>
    <property type="match status" value="1"/>
</dbReference>
<feature type="region of interest" description="Disordered" evidence="5">
    <location>
        <begin position="596"/>
        <end position="617"/>
    </location>
</feature>
<dbReference type="InterPro" id="IPR002125">
    <property type="entry name" value="CMP_dCMP_dom"/>
</dbReference>
<dbReference type="InterPro" id="IPR010982">
    <property type="entry name" value="Lambda_DNA-bd_dom_sf"/>
</dbReference>
<dbReference type="Gene3D" id="3.40.430.10">
    <property type="entry name" value="Dihydrofolate Reductase, subunit A"/>
    <property type="match status" value="1"/>
</dbReference>
<dbReference type="AlphaFoldDB" id="A0A1J7BAK3"/>
<dbReference type="InterPro" id="IPR016192">
    <property type="entry name" value="APOBEC/CMP_deaminase_Zn-bd"/>
</dbReference>
<name>A0A1J7BAK3_9ACTN</name>
<organism evidence="8 9">
    <name type="scientific">Mangrovactinospora gilvigrisea</name>
    <dbReference type="NCBI Taxonomy" id="1428644"/>
    <lineage>
        <taxon>Bacteria</taxon>
        <taxon>Bacillati</taxon>
        <taxon>Actinomycetota</taxon>
        <taxon>Actinomycetes</taxon>
        <taxon>Kitasatosporales</taxon>
        <taxon>Streptomycetaceae</taxon>
        <taxon>Mangrovactinospora</taxon>
    </lineage>
</organism>
<evidence type="ECO:0000256" key="1">
    <source>
        <dbReference type="ARBA" id="ARBA00004882"/>
    </source>
</evidence>
<feature type="domain" description="HTH cro/C1-type" evidence="6">
    <location>
        <begin position="22"/>
        <end position="52"/>
    </location>
</feature>
<dbReference type="GO" id="GO:0008270">
    <property type="term" value="F:zinc ion binding"/>
    <property type="evidence" value="ECO:0007669"/>
    <property type="project" value="InterPro"/>
</dbReference>
<dbReference type="Gene3D" id="1.25.40.10">
    <property type="entry name" value="Tetratricopeptide repeat domain"/>
    <property type="match status" value="1"/>
</dbReference>